<feature type="compositionally biased region" description="Low complexity" evidence="1">
    <location>
        <begin position="339"/>
        <end position="372"/>
    </location>
</feature>
<feature type="transmembrane region" description="Helical" evidence="2">
    <location>
        <begin position="210"/>
        <end position="229"/>
    </location>
</feature>
<keyword evidence="2" id="KW-0472">Membrane</keyword>
<dbReference type="Proteomes" id="UP001214603">
    <property type="component" value="Chromosome 7"/>
</dbReference>
<accession>A0AAF0E2J7</accession>
<feature type="compositionally biased region" description="Basic residues" evidence="1">
    <location>
        <begin position="374"/>
        <end position="384"/>
    </location>
</feature>
<dbReference type="EMBL" id="CP119940">
    <property type="protein sequence ID" value="WFD04196.1"/>
    <property type="molecule type" value="Genomic_DNA"/>
</dbReference>
<reference evidence="3" key="1">
    <citation type="submission" date="2023-03" db="EMBL/GenBank/DDBJ databases">
        <title>Mating type loci evolution in Malassezia.</title>
        <authorList>
            <person name="Coelho M.A."/>
        </authorList>
    </citation>
    <scope>NUCLEOTIDE SEQUENCE</scope>
    <source>
        <strain evidence="3">CBS 7876</strain>
    </source>
</reference>
<keyword evidence="4" id="KW-1185">Reference proteome</keyword>
<name>A0AAF0E2J7_9BASI</name>
<evidence type="ECO:0000256" key="1">
    <source>
        <dbReference type="SAM" id="MobiDB-lite"/>
    </source>
</evidence>
<proteinExistence type="predicted"/>
<evidence type="ECO:0000313" key="4">
    <source>
        <dbReference type="Proteomes" id="UP001214603"/>
    </source>
</evidence>
<evidence type="ECO:0000313" key="3">
    <source>
        <dbReference type="EMBL" id="WFD04196.1"/>
    </source>
</evidence>
<gene>
    <name evidence="3" type="ORF">MOBT1_002901</name>
</gene>
<feature type="transmembrane region" description="Helical" evidence="2">
    <location>
        <begin position="70"/>
        <end position="96"/>
    </location>
</feature>
<feature type="transmembrane region" description="Helical" evidence="2">
    <location>
        <begin position="102"/>
        <end position="123"/>
    </location>
</feature>
<protein>
    <submittedName>
        <fullName evidence="3">Uncharacterized protein</fullName>
    </submittedName>
</protein>
<feature type="transmembrane region" description="Helical" evidence="2">
    <location>
        <begin position="167"/>
        <end position="190"/>
    </location>
</feature>
<evidence type="ECO:0000256" key="2">
    <source>
        <dbReference type="SAM" id="Phobius"/>
    </source>
</evidence>
<dbReference type="AlphaFoldDB" id="A0AAF0E2J7"/>
<feature type="region of interest" description="Disordered" evidence="1">
    <location>
        <begin position="312"/>
        <end position="384"/>
    </location>
</feature>
<organism evidence="3 4">
    <name type="scientific">Malassezia obtusa</name>
    <dbReference type="NCBI Taxonomy" id="76774"/>
    <lineage>
        <taxon>Eukaryota</taxon>
        <taxon>Fungi</taxon>
        <taxon>Dikarya</taxon>
        <taxon>Basidiomycota</taxon>
        <taxon>Ustilaginomycotina</taxon>
        <taxon>Malasseziomycetes</taxon>
        <taxon>Malasseziales</taxon>
        <taxon>Malasseziaceae</taxon>
        <taxon>Malassezia</taxon>
    </lineage>
</organism>
<keyword evidence="2" id="KW-1133">Transmembrane helix</keyword>
<keyword evidence="2" id="KW-0812">Transmembrane</keyword>
<sequence>MASVASSDPIFASYILATTADVTELLTQTKVHAQYLPIALLSLVHAVRISHATRQLSGGTQSRLRLFQSVVLDLIVLFGGATLVALLLGAPLPILISPVSVVLYSSVHALLFVTGLGDALLYLHAKAGLAADLLLAVVDATCRSEAIATYALTQVRQHPHPAVSQSLFAQLVVGALLSGGVPLLVGIFHLNSPAGLWSFGTPPWLQNPALLLYPDLWGGVVVPIVFLFLTSTAEEPAAPLAFLHGTAFRATTTEVLGHLLPRRPTLFAEKPSGNHGLPYLSQREAKAVSAMVLFAVLAIPIVLRHLAAERPPAVPAPKEGKVTKAKPAKAAKAAKAEPAKATPGASPAKPAPGASAATSTATAASSTPGEAPAPRKRGRPKKLP</sequence>